<keyword evidence="2" id="KW-1185">Reference proteome</keyword>
<gene>
    <name evidence="1" type="ORF">HNQ09_001673</name>
</gene>
<proteinExistence type="predicted"/>
<sequence length="142" mass="15348">MSSGAFLSLGGMAPLFGRSLPVIARGAFAVRAHLAPAQPIPLQAVERQAVTSLQQRIAERLTELLRLDWRIPAGNTSQKQLCPHVIVFHNGDEGLCLELAAEFLEILDTGPTLRVDVDPGGLMVFNTYASTPKPSSTTLRRC</sequence>
<accession>A0A7W8GET4</accession>
<evidence type="ECO:0000313" key="2">
    <source>
        <dbReference type="Proteomes" id="UP000525389"/>
    </source>
</evidence>
<protein>
    <submittedName>
        <fullName evidence="1">Uncharacterized protein</fullName>
    </submittedName>
</protein>
<organism evidence="1 2">
    <name type="scientific">Deinococcus budaensis</name>
    <dbReference type="NCBI Taxonomy" id="1665626"/>
    <lineage>
        <taxon>Bacteria</taxon>
        <taxon>Thermotogati</taxon>
        <taxon>Deinococcota</taxon>
        <taxon>Deinococci</taxon>
        <taxon>Deinococcales</taxon>
        <taxon>Deinococcaceae</taxon>
        <taxon>Deinococcus</taxon>
    </lineage>
</organism>
<name>A0A7W8GET4_9DEIO</name>
<dbReference type="RefSeq" id="WP_184027816.1">
    <property type="nucleotide sequence ID" value="NZ_JACHFN010000005.1"/>
</dbReference>
<evidence type="ECO:0000313" key="1">
    <source>
        <dbReference type="EMBL" id="MBB5234235.1"/>
    </source>
</evidence>
<dbReference type="AlphaFoldDB" id="A0A7W8GET4"/>
<comment type="caution">
    <text evidence="1">The sequence shown here is derived from an EMBL/GenBank/DDBJ whole genome shotgun (WGS) entry which is preliminary data.</text>
</comment>
<dbReference type="EMBL" id="JACHFN010000005">
    <property type="protein sequence ID" value="MBB5234235.1"/>
    <property type="molecule type" value="Genomic_DNA"/>
</dbReference>
<reference evidence="1 2" key="1">
    <citation type="submission" date="2020-08" db="EMBL/GenBank/DDBJ databases">
        <title>Genomic Encyclopedia of Type Strains, Phase IV (KMG-IV): sequencing the most valuable type-strain genomes for metagenomic binning, comparative biology and taxonomic classification.</title>
        <authorList>
            <person name="Goeker M."/>
        </authorList>
    </citation>
    <scope>NUCLEOTIDE SEQUENCE [LARGE SCALE GENOMIC DNA]</scope>
    <source>
        <strain evidence="1 2">DSM 101791</strain>
    </source>
</reference>
<dbReference type="Proteomes" id="UP000525389">
    <property type="component" value="Unassembled WGS sequence"/>
</dbReference>